<proteinExistence type="predicted"/>
<dbReference type="RefSeq" id="XP_019914054.1">
    <property type="nucleotide sequence ID" value="XM_020058361.1"/>
</dbReference>
<reference evidence="3" key="1">
    <citation type="submission" date="2016-06" db="EMBL/GenBank/DDBJ databases">
        <title>First high quality genome sequence of Plasmodium coatneyi using continuous long reads from single molecule, real-time sequencing.</title>
        <authorList>
            <person name="Chien J.-T."/>
            <person name="Pakala S.B."/>
            <person name="Geraldo J.A."/>
            <person name="Lapp S.A."/>
            <person name="Barnwell J.W."/>
            <person name="Kissinger J.C."/>
            <person name="Galinski M.R."/>
            <person name="Humphrey J.C."/>
        </authorList>
    </citation>
    <scope>NUCLEOTIDE SEQUENCE [LARGE SCALE GENOMIC DNA]</scope>
    <source>
        <strain evidence="3">Hackeri</strain>
    </source>
</reference>
<name>A0A1B1DXK2_9APIC</name>
<dbReference type="Proteomes" id="UP000092716">
    <property type="component" value="Chromosome 7"/>
</dbReference>
<accession>A0A1B1DXK2</accession>
<dbReference type="KEGG" id="pcot:PCOAH_00015520"/>
<organism evidence="2 3">
    <name type="scientific">Plasmodium coatneyi</name>
    <dbReference type="NCBI Taxonomy" id="208452"/>
    <lineage>
        <taxon>Eukaryota</taxon>
        <taxon>Sar</taxon>
        <taxon>Alveolata</taxon>
        <taxon>Apicomplexa</taxon>
        <taxon>Aconoidasida</taxon>
        <taxon>Haemosporida</taxon>
        <taxon>Plasmodiidae</taxon>
        <taxon>Plasmodium</taxon>
    </lineage>
</organism>
<dbReference type="OrthoDB" id="387225at2759"/>
<evidence type="ECO:0000313" key="2">
    <source>
        <dbReference type="EMBL" id="ANQ07359.1"/>
    </source>
</evidence>
<dbReference type="AlphaFoldDB" id="A0A1B1DXK2"/>
<dbReference type="EMBL" id="CP016245">
    <property type="protein sequence ID" value="ANQ07359.1"/>
    <property type="molecule type" value="Genomic_DNA"/>
</dbReference>
<evidence type="ECO:0000313" key="3">
    <source>
        <dbReference type="Proteomes" id="UP000092716"/>
    </source>
</evidence>
<evidence type="ECO:0000256" key="1">
    <source>
        <dbReference type="SAM" id="MobiDB-lite"/>
    </source>
</evidence>
<dbReference type="VEuPathDB" id="PlasmoDB:PCOAH_00015520"/>
<gene>
    <name evidence="2" type="ORF">PCOAH_00015520</name>
</gene>
<dbReference type="GeneID" id="30908278"/>
<keyword evidence="3" id="KW-1185">Reference proteome</keyword>
<feature type="region of interest" description="Disordered" evidence="1">
    <location>
        <begin position="357"/>
        <end position="419"/>
    </location>
</feature>
<sequence>MREGVLWVSIGAPKVKVTQVPTNAEGKKHTGNHVNQEDNAKWEKTNALSLKGWGNVCVRVFLLLCLFVKVHPHDMKHRRMLCIVNHPWWKDFIISTKELEEGVQKLTHEVGYNDISEEDGEAIVSTELINRNIAAFLRINKKAIRKWYKQCLSAKIRYWQVKMNFWRRFKMYTWLELFLGEKTRGVDEIWKNKMWIIWFTYIHRIMWIEDVADTSQFKRRIKKCYSYIYIRDRYAKKKRHFREVKQKKIENAWNNFLDSYVDKWEKEKKTMAMSKCTARKKQPVWKQPMRTQPVRNRAKVVFASSFIPPGPQRLEDHDDCRIGSRSNNDGRIGGSIGSSQFLNRLNGNTKTRWKESLPIKSGAGTTGSTKSMPTKTGVAKKGIDKNGTAKTGVDGTTATPKQRKVNERKFPPSPPSAMRCGKWTNLPSLQLYLSGTDVKHL</sequence>
<protein>
    <submittedName>
        <fullName evidence="2">Uncharacterized protein</fullName>
    </submittedName>
</protein>